<evidence type="ECO:0000313" key="2">
    <source>
        <dbReference type="EMBL" id="AKV09471.1"/>
    </source>
</evidence>
<dbReference type="InterPro" id="IPR011051">
    <property type="entry name" value="RmlC_Cupin_sf"/>
</dbReference>
<name>A0A0K1QUN9_PSEFL</name>
<accession>A0A0K1QUN9</accession>
<dbReference type="OrthoDB" id="1433532at2"/>
<protein>
    <submittedName>
        <fullName evidence="2">Cupin</fullName>
    </submittedName>
</protein>
<proteinExistence type="predicted"/>
<feature type="signal peptide" evidence="1">
    <location>
        <begin position="1"/>
        <end position="26"/>
    </location>
</feature>
<keyword evidence="1" id="KW-0732">Signal</keyword>
<dbReference type="Gene3D" id="2.60.120.10">
    <property type="entry name" value="Jelly Rolls"/>
    <property type="match status" value="1"/>
</dbReference>
<evidence type="ECO:0000313" key="3">
    <source>
        <dbReference type="Proteomes" id="UP000017175"/>
    </source>
</evidence>
<dbReference type="CDD" id="cd06989">
    <property type="entry name" value="cupin_DRT102"/>
    <property type="match status" value="1"/>
</dbReference>
<reference evidence="2 3" key="1">
    <citation type="journal article" date="2012" name="J. Bacteriol.">
        <title>Draft genome sequence of the cyanide-utilizing bacterium Pseudomonas fluorescens strain NCIMB 11764.</title>
        <authorList>
            <person name="Vilo C.A."/>
            <person name="Benedik M.J."/>
            <person name="Kunz D.A."/>
            <person name="Dong Q."/>
        </authorList>
    </citation>
    <scope>NUCLEOTIDE SEQUENCE [LARGE SCALE GENOMIC DNA]</scope>
    <source>
        <strain evidence="2 3">NCIMB 11764</strain>
    </source>
</reference>
<sequence length="164" mass="17704">MIQNMMKTAGLAALLVASAAMPFAQAQSLPLDKVGALHNEDVEWRSFPAFPKEVKLAVLAGDPSKPAPYVVRVKVPSGTKLMPHTHPEDRIYTVMSGVFYIGFGTVFDPAKLVAYGPGSVVILPANTPHFHWAKSGEYISQVYGTGPLGLEYIDSHDDPRNAAK</sequence>
<dbReference type="AlphaFoldDB" id="A0A0K1QUN9"/>
<dbReference type="eggNOG" id="COG1917">
    <property type="taxonomic scope" value="Bacteria"/>
</dbReference>
<dbReference type="InterPro" id="IPR014710">
    <property type="entry name" value="RmlC-like_jellyroll"/>
</dbReference>
<evidence type="ECO:0000256" key="1">
    <source>
        <dbReference type="SAM" id="SignalP"/>
    </source>
</evidence>
<dbReference type="SUPFAM" id="SSF51182">
    <property type="entry name" value="RmlC-like cupins"/>
    <property type="match status" value="1"/>
</dbReference>
<dbReference type="Proteomes" id="UP000017175">
    <property type="component" value="Chromosome"/>
</dbReference>
<organism evidence="2 3">
    <name type="scientific">Pseudomonas fluorescens NCIMB 11764</name>
    <dbReference type="NCBI Taxonomy" id="1221522"/>
    <lineage>
        <taxon>Bacteria</taxon>
        <taxon>Pseudomonadati</taxon>
        <taxon>Pseudomonadota</taxon>
        <taxon>Gammaproteobacteria</taxon>
        <taxon>Pseudomonadales</taxon>
        <taxon>Pseudomonadaceae</taxon>
        <taxon>Pseudomonas</taxon>
    </lineage>
</organism>
<dbReference type="RefSeq" id="WP_017338398.1">
    <property type="nucleotide sequence ID" value="NZ_CP010945.1"/>
</dbReference>
<gene>
    <name evidence="2" type="ORF">B723_24970</name>
</gene>
<feature type="chain" id="PRO_5005468003" evidence="1">
    <location>
        <begin position="27"/>
        <end position="164"/>
    </location>
</feature>
<dbReference type="EMBL" id="CP010945">
    <property type="protein sequence ID" value="AKV09471.1"/>
    <property type="molecule type" value="Genomic_DNA"/>
</dbReference>